<protein>
    <submittedName>
        <fullName evidence="2">DUF599 family protein</fullName>
    </submittedName>
</protein>
<organism evidence="2 3">
    <name type="scientific">Phenylobacterium ferrooxidans</name>
    <dbReference type="NCBI Taxonomy" id="2982689"/>
    <lineage>
        <taxon>Bacteria</taxon>
        <taxon>Pseudomonadati</taxon>
        <taxon>Pseudomonadota</taxon>
        <taxon>Alphaproteobacteria</taxon>
        <taxon>Caulobacterales</taxon>
        <taxon>Caulobacteraceae</taxon>
        <taxon>Phenylobacterium</taxon>
    </lineage>
</organism>
<keyword evidence="3" id="KW-1185">Reference proteome</keyword>
<evidence type="ECO:0000313" key="2">
    <source>
        <dbReference type="EMBL" id="MFD3265081.1"/>
    </source>
</evidence>
<dbReference type="Pfam" id="PF04654">
    <property type="entry name" value="DUF599"/>
    <property type="match status" value="1"/>
</dbReference>
<sequence length="241" mass="25898">MPFSPLDLTALLVFAVAWLAYEPLLKAAARGRGAINTDLTLIRLTWMKNMAGRENKFMDGQLLGHVLNSASFFASSNLILIAAAAGVLFGGESTFRSASSLVVIKTSTRLLFEFQIALVLVALARGLLDFIWAIRQMNYCIAVVGAAPDTEDQAFKDHYGEAAARLLNPALSAFNAGVRGYYFALAAAAWLFGPISFLVVTLGAVSLLIWRQRHSKAAAAIRDLRTLLGTGPVPPAAGEER</sequence>
<dbReference type="RefSeq" id="WP_377370571.1">
    <property type="nucleotide sequence ID" value="NZ_JAOTJD010000026.1"/>
</dbReference>
<feature type="transmembrane region" description="Helical" evidence="1">
    <location>
        <begin position="66"/>
        <end position="89"/>
    </location>
</feature>
<evidence type="ECO:0000256" key="1">
    <source>
        <dbReference type="SAM" id="Phobius"/>
    </source>
</evidence>
<dbReference type="EMBL" id="JAOTJD010000026">
    <property type="protein sequence ID" value="MFD3265081.1"/>
    <property type="molecule type" value="Genomic_DNA"/>
</dbReference>
<gene>
    <name evidence="2" type="ORF">OCL97_14060</name>
</gene>
<keyword evidence="1" id="KW-1133">Transmembrane helix</keyword>
<feature type="transmembrane region" description="Helical" evidence="1">
    <location>
        <begin position="181"/>
        <end position="210"/>
    </location>
</feature>
<evidence type="ECO:0000313" key="3">
    <source>
        <dbReference type="Proteomes" id="UP001598130"/>
    </source>
</evidence>
<dbReference type="Proteomes" id="UP001598130">
    <property type="component" value="Unassembled WGS sequence"/>
</dbReference>
<accession>A0ABW6CTK9</accession>
<feature type="transmembrane region" description="Helical" evidence="1">
    <location>
        <begin position="110"/>
        <end position="128"/>
    </location>
</feature>
<dbReference type="InterPro" id="IPR006747">
    <property type="entry name" value="DUF599"/>
</dbReference>
<proteinExistence type="predicted"/>
<reference evidence="2 3" key="1">
    <citation type="submission" date="2022-09" db="EMBL/GenBank/DDBJ databases">
        <title>New species of Phenylobacterium.</title>
        <authorList>
            <person name="Mieszkin S."/>
        </authorList>
    </citation>
    <scope>NUCLEOTIDE SEQUENCE [LARGE SCALE GENOMIC DNA]</scope>
    <source>
        <strain evidence="2 3">HK31-G</strain>
    </source>
</reference>
<keyword evidence="1" id="KW-0812">Transmembrane</keyword>
<name>A0ABW6CTK9_9CAUL</name>
<keyword evidence="1" id="KW-0472">Membrane</keyword>
<comment type="caution">
    <text evidence="2">The sequence shown here is derived from an EMBL/GenBank/DDBJ whole genome shotgun (WGS) entry which is preliminary data.</text>
</comment>